<dbReference type="Proteomes" id="UP000328092">
    <property type="component" value="Unassembled WGS sequence"/>
</dbReference>
<dbReference type="Pfam" id="PF01521">
    <property type="entry name" value="Fe-S_biosyn"/>
    <property type="match status" value="1"/>
</dbReference>
<dbReference type="GO" id="GO:0016226">
    <property type="term" value="P:iron-sulfur cluster assembly"/>
    <property type="evidence" value="ECO:0007669"/>
    <property type="project" value="InterPro"/>
</dbReference>
<dbReference type="AlphaFoldDB" id="A0A508TJ73"/>
<proteinExistence type="inferred from homology"/>
<dbReference type="FunFam" id="2.60.300.12:FF:000001">
    <property type="entry name" value="Iron-binding protein IscA"/>
    <property type="match status" value="1"/>
</dbReference>
<organism evidence="4 5">
    <name type="scientific">Bradyrhizobium ivorense</name>
    <dbReference type="NCBI Taxonomy" id="2511166"/>
    <lineage>
        <taxon>Bacteria</taxon>
        <taxon>Pseudomonadati</taxon>
        <taxon>Pseudomonadota</taxon>
        <taxon>Alphaproteobacteria</taxon>
        <taxon>Hyphomicrobiales</taxon>
        <taxon>Nitrobacteraceae</taxon>
        <taxon>Bradyrhizobium</taxon>
    </lineage>
</organism>
<dbReference type="RefSeq" id="WP_139483945.1">
    <property type="nucleotide sequence ID" value="NZ_CAADFB020000028.1"/>
</dbReference>
<dbReference type="PANTHER" id="PTHR10072">
    <property type="entry name" value="IRON-SULFUR CLUSTER ASSEMBLY PROTEIN"/>
    <property type="match status" value="1"/>
</dbReference>
<dbReference type="Gene3D" id="2.60.300.12">
    <property type="entry name" value="HesB-like domain"/>
    <property type="match status" value="1"/>
</dbReference>
<evidence type="ECO:0000313" key="5">
    <source>
        <dbReference type="Proteomes" id="UP000328092"/>
    </source>
</evidence>
<dbReference type="OrthoDB" id="9801228at2"/>
<accession>A0A508TJ73</accession>
<dbReference type="EMBL" id="CAADFC020000019">
    <property type="protein sequence ID" value="VIO74441.1"/>
    <property type="molecule type" value="Genomic_DNA"/>
</dbReference>
<comment type="caution">
    <text evidence="4">The sequence shown here is derived from an EMBL/GenBank/DDBJ whole genome shotgun (WGS) entry which is preliminary data.</text>
</comment>
<dbReference type="InterPro" id="IPR016092">
    <property type="entry name" value="ATAP"/>
</dbReference>
<dbReference type="NCBIfam" id="TIGR00049">
    <property type="entry name" value="iron-sulfur cluster assembly accessory protein"/>
    <property type="match status" value="1"/>
</dbReference>
<feature type="region of interest" description="Disordered" evidence="2">
    <location>
        <begin position="1"/>
        <end position="26"/>
    </location>
</feature>
<gene>
    <name evidence="4" type="primary">iscA</name>
    <name evidence="4" type="ORF">CI1B_52140</name>
</gene>
<sequence>MSDMTHAASNPEKAAPAKPKRPRPQVMKLTDAAAERITELTNRADSEIVGLRVGIKNGGCAGQSYTVEYAHEIRPTDEVVEDKGVKILVDPKAVLFLLGTEMDYVADKMQAQFVFNNPNQVSACGCGESVQLKPATV</sequence>
<dbReference type="SUPFAM" id="SSF89360">
    <property type="entry name" value="HesB-like domain"/>
    <property type="match status" value="1"/>
</dbReference>
<evidence type="ECO:0000313" key="4">
    <source>
        <dbReference type="EMBL" id="VIO74441.1"/>
    </source>
</evidence>
<comment type="similarity">
    <text evidence="1">Belongs to the HesB/IscA family.</text>
</comment>
<evidence type="ECO:0000256" key="1">
    <source>
        <dbReference type="ARBA" id="ARBA00006718"/>
    </source>
</evidence>
<feature type="domain" description="Core" evidence="3">
    <location>
        <begin position="27"/>
        <end position="128"/>
    </location>
</feature>
<dbReference type="InterPro" id="IPR035903">
    <property type="entry name" value="HesB-like_dom_sf"/>
</dbReference>
<dbReference type="GO" id="GO:0005829">
    <property type="term" value="C:cytosol"/>
    <property type="evidence" value="ECO:0007669"/>
    <property type="project" value="TreeGrafter"/>
</dbReference>
<reference evidence="4" key="1">
    <citation type="submission" date="2019-02" db="EMBL/GenBank/DDBJ databases">
        <authorList>
            <person name="Pothier F.J."/>
        </authorList>
    </citation>
    <scope>NUCLEOTIDE SEQUENCE</scope>
    <source>
        <strain evidence="4">CI-1B</strain>
    </source>
</reference>
<evidence type="ECO:0000259" key="3">
    <source>
        <dbReference type="Pfam" id="PF01521"/>
    </source>
</evidence>
<protein>
    <submittedName>
        <fullName evidence="4">Iron-binding protein IscA</fullName>
    </submittedName>
</protein>
<dbReference type="InterPro" id="IPR050322">
    <property type="entry name" value="Fe-S_cluster_asmbl/transfer"/>
</dbReference>
<evidence type="ECO:0000256" key="2">
    <source>
        <dbReference type="SAM" id="MobiDB-lite"/>
    </source>
</evidence>
<name>A0A508TJ73_9BRAD</name>
<dbReference type="PANTHER" id="PTHR10072:SF41">
    <property type="entry name" value="IRON-SULFUR CLUSTER ASSEMBLY 1 HOMOLOG, MITOCHONDRIAL"/>
    <property type="match status" value="1"/>
</dbReference>
<keyword evidence="5" id="KW-1185">Reference proteome</keyword>
<dbReference type="InterPro" id="IPR000361">
    <property type="entry name" value="ATAP_core_dom"/>
</dbReference>
<dbReference type="GO" id="GO:0051537">
    <property type="term" value="F:2 iron, 2 sulfur cluster binding"/>
    <property type="evidence" value="ECO:0007669"/>
    <property type="project" value="TreeGrafter"/>
</dbReference>